<dbReference type="EMBL" id="BPVZ01000118">
    <property type="protein sequence ID" value="GKV36742.1"/>
    <property type="molecule type" value="Genomic_DNA"/>
</dbReference>
<comment type="caution">
    <text evidence="1">The sequence shown here is derived from an EMBL/GenBank/DDBJ whole genome shotgun (WGS) entry which is preliminary data.</text>
</comment>
<protein>
    <submittedName>
        <fullName evidence="1">Uncharacterized protein</fullName>
    </submittedName>
</protein>
<organism evidence="1 2">
    <name type="scientific">Rubroshorea leprosula</name>
    <dbReference type="NCBI Taxonomy" id="152421"/>
    <lineage>
        <taxon>Eukaryota</taxon>
        <taxon>Viridiplantae</taxon>
        <taxon>Streptophyta</taxon>
        <taxon>Embryophyta</taxon>
        <taxon>Tracheophyta</taxon>
        <taxon>Spermatophyta</taxon>
        <taxon>Magnoliopsida</taxon>
        <taxon>eudicotyledons</taxon>
        <taxon>Gunneridae</taxon>
        <taxon>Pentapetalae</taxon>
        <taxon>rosids</taxon>
        <taxon>malvids</taxon>
        <taxon>Malvales</taxon>
        <taxon>Dipterocarpaceae</taxon>
        <taxon>Rubroshorea</taxon>
    </lineage>
</organism>
<dbReference type="Proteomes" id="UP001054252">
    <property type="component" value="Unassembled WGS sequence"/>
</dbReference>
<keyword evidence="2" id="KW-1185">Reference proteome</keyword>
<dbReference type="AlphaFoldDB" id="A0AAV5LJ54"/>
<reference evidence="1 2" key="1">
    <citation type="journal article" date="2021" name="Commun. Biol.">
        <title>The genome of Shorea leprosula (Dipterocarpaceae) highlights the ecological relevance of drought in aseasonal tropical rainforests.</title>
        <authorList>
            <person name="Ng K.K.S."/>
            <person name="Kobayashi M.J."/>
            <person name="Fawcett J.A."/>
            <person name="Hatakeyama M."/>
            <person name="Paape T."/>
            <person name="Ng C.H."/>
            <person name="Ang C.C."/>
            <person name="Tnah L.H."/>
            <person name="Lee C.T."/>
            <person name="Nishiyama T."/>
            <person name="Sese J."/>
            <person name="O'Brien M.J."/>
            <person name="Copetti D."/>
            <person name="Mohd Noor M.I."/>
            <person name="Ong R.C."/>
            <person name="Putra M."/>
            <person name="Sireger I.Z."/>
            <person name="Indrioko S."/>
            <person name="Kosugi Y."/>
            <person name="Izuno A."/>
            <person name="Isagi Y."/>
            <person name="Lee S.L."/>
            <person name="Shimizu K.K."/>
        </authorList>
    </citation>
    <scope>NUCLEOTIDE SEQUENCE [LARGE SCALE GENOMIC DNA]</scope>
    <source>
        <strain evidence="1">214</strain>
    </source>
</reference>
<proteinExistence type="predicted"/>
<gene>
    <name evidence="1" type="ORF">SLEP1_g44839</name>
</gene>
<accession>A0AAV5LJ54</accession>
<evidence type="ECO:0000313" key="2">
    <source>
        <dbReference type="Proteomes" id="UP001054252"/>
    </source>
</evidence>
<sequence>MEVEGLRVRWTSLGVLESLVVGEEAKVDYRAVLRRLPAAVEEVGLCVCDSSLPVAAL</sequence>
<evidence type="ECO:0000313" key="1">
    <source>
        <dbReference type="EMBL" id="GKV36742.1"/>
    </source>
</evidence>
<name>A0AAV5LJ54_9ROSI</name>